<feature type="compositionally biased region" description="Acidic residues" evidence="1">
    <location>
        <begin position="49"/>
        <end position="76"/>
    </location>
</feature>
<gene>
    <name evidence="2" type="ORF">KI387_026687</name>
</gene>
<keyword evidence="3" id="KW-1185">Reference proteome</keyword>
<reference evidence="2 3" key="1">
    <citation type="journal article" date="2021" name="Nat. Plants">
        <title>The Taxus genome provides insights into paclitaxel biosynthesis.</title>
        <authorList>
            <person name="Xiong X."/>
            <person name="Gou J."/>
            <person name="Liao Q."/>
            <person name="Li Y."/>
            <person name="Zhou Q."/>
            <person name="Bi G."/>
            <person name="Li C."/>
            <person name="Du R."/>
            <person name="Wang X."/>
            <person name="Sun T."/>
            <person name="Guo L."/>
            <person name="Liang H."/>
            <person name="Lu P."/>
            <person name="Wu Y."/>
            <person name="Zhang Z."/>
            <person name="Ro D.K."/>
            <person name="Shang Y."/>
            <person name="Huang S."/>
            <person name="Yan J."/>
        </authorList>
    </citation>
    <scope>NUCLEOTIDE SEQUENCE [LARGE SCALE GENOMIC DNA]</scope>
    <source>
        <strain evidence="2">Ta-2019</strain>
    </source>
</reference>
<evidence type="ECO:0000313" key="3">
    <source>
        <dbReference type="Proteomes" id="UP000824469"/>
    </source>
</evidence>
<evidence type="ECO:0000256" key="1">
    <source>
        <dbReference type="SAM" id="MobiDB-lite"/>
    </source>
</evidence>
<protein>
    <submittedName>
        <fullName evidence="2">Uncharacterized protein</fullName>
    </submittedName>
</protein>
<comment type="caution">
    <text evidence="2">The sequence shown here is derived from an EMBL/GenBank/DDBJ whole genome shotgun (WGS) entry which is preliminary data.</text>
</comment>
<name>A0AA38FW96_TAXCH</name>
<organism evidence="2 3">
    <name type="scientific">Taxus chinensis</name>
    <name type="common">Chinese yew</name>
    <name type="synonym">Taxus wallichiana var. chinensis</name>
    <dbReference type="NCBI Taxonomy" id="29808"/>
    <lineage>
        <taxon>Eukaryota</taxon>
        <taxon>Viridiplantae</taxon>
        <taxon>Streptophyta</taxon>
        <taxon>Embryophyta</taxon>
        <taxon>Tracheophyta</taxon>
        <taxon>Spermatophyta</taxon>
        <taxon>Pinopsida</taxon>
        <taxon>Pinidae</taxon>
        <taxon>Conifers II</taxon>
        <taxon>Cupressales</taxon>
        <taxon>Taxaceae</taxon>
        <taxon>Taxus</taxon>
    </lineage>
</organism>
<sequence>GVLRGQGWIVVTPGVPIAARRVVRARGRAGAPQEPLLQIVASPAQSSDDPIDIDSESEEFTWGETEEETEAEASES</sequence>
<feature type="non-terminal residue" evidence="2">
    <location>
        <position position="1"/>
    </location>
</feature>
<dbReference type="Proteomes" id="UP000824469">
    <property type="component" value="Unassembled WGS sequence"/>
</dbReference>
<evidence type="ECO:0000313" key="2">
    <source>
        <dbReference type="EMBL" id="KAH9311652.1"/>
    </source>
</evidence>
<feature type="region of interest" description="Disordered" evidence="1">
    <location>
        <begin position="30"/>
        <end position="76"/>
    </location>
</feature>
<accession>A0AA38FW96</accession>
<proteinExistence type="predicted"/>
<dbReference type="AlphaFoldDB" id="A0AA38FW96"/>
<dbReference type="EMBL" id="JAHRHJ020000006">
    <property type="protein sequence ID" value="KAH9311652.1"/>
    <property type="molecule type" value="Genomic_DNA"/>
</dbReference>
<feature type="non-terminal residue" evidence="2">
    <location>
        <position position="76"/>
    </location>
</feature>